<proteinExistence type="predicted"/>
<evidence type="ECO:0000313" key="2">
    <source>
        <dbReference type="EMBL" id="MDT3453571.1"/>
    </source>
</evidence>
<reference evidence="2" key="1">
    <citation type="submission" date="2022-07" db="EMBL/GenBank/DDBJ databases">
        <title>Sequence of Pasteurella multocoda 17BRD-035.</title>
        <authorList>
            <person name="Roy Chowdhury P."/>
            <person name="Alhamami T."/>
            <person name="Trott D.J."/>
            <person name="Djordvevic S.P."/>
        </authorList>
    </citation>
    <scope>NUCLEOTIDE SEQUENCE</scope>
    <source>
        <strain evidence="2">17BRD-035</strain>
    </source>
</reference>
<evidence type="ECO:0000313" key="3">
    <source>
        <dbReference type="Proteomes" id="UP001182304"/>
    </source>
</evidence>
<organism evidence="2 3">
    <name type="scientific">Pasteurella multocida</name>
    <dbReference type="NCBI Taxonomy" id="747"/>
    <lineage>
        <taxon>Bacteria</taxon>
        <taxon>Pseudomonadati</taxon>
        <taxon>Pseudomonadota</taxon>
        <taxon>Gammaproteobacteria</taxon>
        <taxon>Pasteurellales</taxon>
        <taxon>Pasteurellaceae</taxon>
        <taxon>Pasteurella</taxon>
    </lineage>
</organism>
<dbReference type="AlphaFoldDB" id="A0AAW8VB29"/>
<evidence type="ECO:0000256" key="1">
    <source>
        <dbReference type="SAM" id="MobiDB-lite"/>
    </source>
</evidence>
<comment type="caution">
    <text evidence="2">The sequence shown here is derived from an EMBL/GenBank/DDBJ whole genome shotgun (WGS) entry which is preliminary data.</text>
</comment>
<protein>
    <submittedName>
        <fullName evidence="2">Uncharacterized protein</fullName>
    </submittedName>
</protein>
<accession>A0AAW8VB29</accession>
<gene>
    <name evidence="2" type="ORF">NQF69_12440</name>
</gene>
<name>A0AAW8VB29_PASMD</name>
<dbReference type="EMBL" id="JANIEN010000044">
    <property type="protein sequence ID" value="MDT3453571.1"/>
    <property type="molecule type" value="Genomic_DNA"/>
</dbReference>
<dbReference type="Proteomes" id="UP001182304">
    <property type="component" value="Unassembled WGS sequence"/>
</dbReference>
<dbReference type="RefSeq" id="WP_155736201.1">
    <property type="nucleotide sequence ID" value="NZ_CP038871.1"/>
</dbReference>
<feature type="region of interest" description="Disordered" evidence="1">
    <location>
        <begin position="27"/>
        <end position="51"/>
    </location>
</feature>
<sequence>MRKNLLALAMASMAVSQGDGLVIKIIENPKPPRPKINKRDVFKNGKRGKNK</sequence>